<dbReference type="SUPFAM" id="SSF50447">
    <property type="entry name" value="Translation proteins"/>
    <property type="match status" value="1"/>
</dbReference>
<dbReference type="Gene3D" id="3.30.160.810">
    <property type="match status" value="1"/>
</dbReference>
<dbReference type="GO" id="GO:0006412">
    <property type="term" value="P:translation"/>
    <property type="evidence" value="ECO:0007669"/>
    <property type="project" value="InterPro"/>
</dbReference>
<dbReference type="GO" id="GO:0003735">
    <property type="term" value="F:structural constituent of ribosome"/>
    <property type="evidence" value="ECO:0007669"/>
    <property type="project" value="InterPro"/>
</dbReference>
<keyword evidence="9" id="KW-1185">Reference proteome</keyword>
<dbReference type="PROSITE" id="PS00474">
    <property type="entry name" value="RIBOSOMAL_L3"/>
    <property type="match status" value="1"/>
</dbReference>
<keyword evidence="4 7" id="KW-0689">Ribosomal protein</keyword>
<dbReference type="EMBL" id="BLLF01000260">
    <property type="protein sequence ID" value="GFH09758.1"/>
    <property type="molecule type" value="Genomic_DNA"/>
</dbReference>
<dbReference type="Pfam" id="PF00297">
    <property type="entry name" value="Ribosomal_L3"/>
    <property type="match status" value="1"/>
</dbReference>
<evidence type="ECO:0000256" key="2">
    <source>
        <dbReference type="ARBA" id="ARBA00022730"/>
    </source>
</evidence>
<evidence type="ECO:0000313" key="8">
    <source>
        <dbReference type="EMBL" id="GFH09758.1"/>
    </source>
</evidence>
<dbReference type="Proteomes" id="UP000485058">
    <property type="component" value="Unassembled WGS sequence"/>
</dbReference>
<protein>
    <recommendedName>
        <fullName evidence="6">Large ribosomal subunit protein uL3c</fullName>
    </recommendedName>
</protein>
<gene>
    <name evidence="8" type="ORF">HaLaN_04960</name>
</gene>
<reference evidence="8 9" key="1">
    <citation type="submission" date="2020-02" db="EMBL/GenBank/DDBJ databases">
        <title>Draft genome sequence of Haematococcus lacustris strain NIES-144.</title>
        <authorList>
            <person name="Morimoto D."/>
            <person name="Nakagawa S."/>
            <person name="Yoshida T."/>
            <person name="Sawayama S."/>
        </authorList>
    </citation>
    <scope>NUCLEOTIDE SEQUENCE [LARGE SCALE GENOMIC DNA]</scope>
    <source>
        <strain evidence="8 9">NIES-144</strain>
    </source>
</reference>
<sequence>MAFTATRTAFKAVQRPSSVSSAPVRTSVNVQRASVQANTFAAGVGILGTKAGMMSYFTPEGLCVPATVIALEEGNVVTAIKTDETDGYNAVQVGYKVVPERKMTKPELGHLKKSGCPPLKHLIEFRLKDKSVVTSYTPGQELSVSEMFKEGEKVDVAGTSIGKGFQGTVKRWGHHRGFMTHGSKSHREHGSMGAGTTPGRVFPGLKQAGHMGNERITIRAQQILKIDSVRKAIVVKGCVPGKPGSIVEVRVAKVVGKNC</sequence>
<evidence type="ECO:0000256" key="6">
    <source>
        <dbReference type="ARBA" id="ARBA00035213"/>
    </source>
</evidence>
<dbReference type="PANTHER" id="PTHR11229">
    <property type="entry name" value="50S RIBOSOMAL PROTEIN L3"/>
    <property type="match status" value="1"/>
</dbReference>
<dbReference type="InterPro" id="IPR019927">
    <property type="entry name" value="Ribosomal_uL3_bac/org-type"/>
</dbReference>
<keyword evidence="5 7" id="KW-0687">Ribonucleoprotein</keyword>
<comment type="caution">
    <text evidence="8">The sequence shown here is derived from an EMBL/GenBank/DDBJ whole genome shotgun (WGS) entry which is preliminary data.</text>
</comment>
<evidence type="ECO:0000256" key="5">
    <source>
        <dbReference type="ARBA" id="ARBA00023274"/>
    </source>
</evidence>
<dbReference type="InterPro" id="IPR009000">
    <property type="entry name" value="Transl_B-barrel_sf"/>
</dbReference>
<name>A0A699YPQ9_HAELA</name>
<proteinExistence type="inferred from homology"/>
<dbReference type="InterPro" id="IPR019926">
    <property type="entry name" value="Ribosomal_uL3_CS"/>
</dbReference>
<dbReference type="Gene3D" id="2.40.30.10">
    <property type="entry name" value="Translation factors"/>
    <property type="match status" value="1"/>
</dbReference>
<evidence type="ECO:0000256" key="1">
    <source>
        <dbReference type="ARBA" id="ARBA00006540"/>
    </source>
</evidence>
<organism evidence="8 9">
    <name type="scientific">Haematococcus lacustris</name>
    <name type="common">Green alga</name>
    <name type="synonym">Haematococcus pluvialis</name>
    <dbReference type="NCBI Taxonomy" id="44745"/>
    <lineage>
        <taxon>Eukaryota</taxon>
        <taxon>Viridiplantae</taxon>
        <taxon>Chlorophyta</taxon>
        <taxon>core chlorophytes</taxon>
        <taxon>Chlorophyceae</taxon>
        <taxon>CS clade</taxon>
        <taxon>Chlamydomonadales</taxon>
        <taxon>Haematococcaceae</taxon>
        <taxon>Haematococcus</taxon>
    </lineage>
</organism>
<keyword evidence="2" id="KW-0699">rRNA-binding</keyword>
<dbReference type="AlphaFoldDB" id="A0A699YPQ9"/>
<dbReference type="InterPro" id="IPR000597">
    <property type="entry name" value="Ribosomal_uL3"/>
</dbReference>
<evidence type="ECO:0000256" key="7">
    <source>
        <dbReference type="RuleBase" id="RU003905"/>
    </source>
</evidence>
<accession>A0A699YPQ9</accession>
<keyword evidence="3" id="KW-0694">RNA-binding</keyword>
<dbReference type="FunFam" id="3.30.160.810:FF:000001">
    <property type="entry name" value="50S ribosomal protein L3"/>
    <property type="match status" value="1"/>
</dbReference>
<evidence type="ECO:0000256" key="3">
    <source>
        <dbReference type="ARBA" id="ARBA00022884"/>
    </source>
</evidence>
<dbReference type="GO" id="GO:0019843">
    <property type="term" value="F:rRNA binding"/>
    <property type="evidence" value="ECO:0007669"/>
    <property type="project" value="UniProtKB-KW"/>
</dbReference>
<dbReference type="GO" id="GO:1990904">
    <property type="term" value="C:ribonucleoprotein complex"/>
    <property type="evidence" value="ECO:0007669"/>
    <property type="project" value="UniProtKB-KW"/>
</dbReference>
<dbReference type="HAMAP" id="MF_01325_B">
    <property type="entry name" value="Ribosomal_uL3_B"/>
    <property type="match status" value="1"/>
</dbReference>
<evidence type="ECO:0000256" key="4">
    <source>
        <dbReference type="ARBA" id="ARBA00022980"/>
    </source>
</evidence>
<dbReference type="FunFam" id="2.40.30.10:FF:000065">
    <property type="entry name" value="50S ribosomal protein L3, chloroplastic"/>
    <property type="match status" value="1"/>
</dbReference>
<dbReference type="PANTHER" id="PTHR11229:SF16">
    <property type="entry name" value="LARGE RIBOSOMAL SUBUNIT PROTEIN UL3C"/>
    <property type="match status" value="1"/>
</dbReference>
<dbReference type="GO" id="GO:0005840">
    <property type="term" value="C:ribosome"/>
    <property type="evidence" value="ECO:0007669"/>
    <property type="project" value="UniProtKB-KW"/>
</dbReference>
<comment type="similarity">
    <text evidence="1 7">Belongs to the universal ribosomal protein uL3 family.</text>
</comment>
<evidence type="ECO:0000313" key="9">
    <source>
        <dbReference type="Proteomes" id="UP000485058"/>
    </source>
</evidence>
<dbReference type="NCBIfam" id="TIGR03625">
    <property type="entry name" value="L3_bact"/>
    <property type="match status" value="1"/>
</dbReference>